<evidence type="ECO:0000313" key="2">
    <source>
        <dbReference type="EMBL" id="VEH71605.1"/>
    </source>
</evidence>
<accession>A0A448N2K0</accession>
<keyword evidence="3" id="KW-1185">Reference proteome</keyword>
<evidence type="ECO:0000313" key="3">
    <source>
        <dbReference type="Proteomes" id="UP000273044"/>
    </source>
</evidence>
<reference evidence="2 3" key="1">
    <citation type="submission" date="2018-12" db="EMBL/GenBank/DDBJ databases">
        <authorList>
            <consortium name="Pathogen Informatics"/>
        </authorList>
    </citation>
    <scope>NUCLEOTIDE SEQUENCE [LARGE SCALE GENOMIC DNA]</scope>
    <source>
        <strain evidence="2 3">NCTC12967</strain>
    </source>
</reference>
<dbReference type="SUPFAM" id="SSF52540">
    <property type="entry name" value="P-loop containing nucleoside triphosphate hydrolases"/>
    <property type="match status" value="1"/>
</dbReference>
<dbReference type="Proteomes" id="UP000273044">
    <property type="component" value="Chromosome"/>
</dbReference>
<sequence length="316" mass="33553">MGVPRPGRLSFDPGRQTQIPVLYPQPVPQSQPTPLDREAPLVPDLRNHPDYARLSKRHAMPGWLRFFSWFARIFRSDDVASRVTRASAGAQRPVATGRRVVVVGASGGTGTTSITVGLARTLAAARNAPVAVLTTESGNDLASRLNTDPIPRAASDRPAASFAEQMSIMMENGRLAVIRPRENAAAMARGLARFFAVTVVDAGQHPPVQLTAEAHSVVIIASASAAGTTAVARTATEMRATGVNPAAIQAVLVPRTPGDDSARHAKRLRDSNIHAFALPYDRHIAGGAALHLRLMAENTQVVLGELAAATMNTPDR</sequence>
<name>A0A448N2K0_9ACTN</name>
<feature type="region of interest" description="Disordered" evidence="1">
    <location>
        <begin position="1"/>
        <end position="41"/>
    </location>
</feature>
<dbReference type="InterPro" id="IPR027417">
    <property type="entry name" value="P-loop_NTPase"/>
</dbReference>
<dbReference type="EMBL" id="LR134406">
    <property type="protein sequence ID" value="VEH71605.1"/>
    <property type="molecule type" value="Genomic_DNA"/>
</dbReference>
<organism evidence="2 3">
    <name type="scientific">Arachnia propionica</name>
    <dbReference type="NCBI Taxonomy" id="1750"/>
    <lineage>
        <taxon>Bacteria</taxon>
        <taxon>Bacillati</taxon>
        <taxon>Actinomycetota</taxon>
        <taxon>Actinomycetes</taxon>
        <taxon>Propionibacteriales</taxon>
        <taxon>Propionibacteriaceae</taxon>
        <taxon>Arachnia</taxon>
    </lineage>
</organism>
<dbReference type="AlphaFoldDB" id="A0A448N2K0"/>
<gene>
    <name evidence="2" type="ORF">NCTC12967_02931</name>
</gene>
<evidence type="ECO:0000256" key="1">
    <source>
        <dbReference type="SAM" id="MobiDB-lite"/>
    </source>
</evidence>
<proteinExistence type="predicted"/>
<protein>
    <submittedName>
        <fullName evidence="2">Flp pilus assembly protein, ATPase CpaE</fullName>
    </submittedName>
</protein>
<dbReference type="Gene3D" id="3.40.50.300">
    <property type="entry name" value="P-loop containing nucleotide triphosphate hydrolases"/>
    <property type="match status" value="1"/>
</dbReference>